<dbReference type="PROSITE" id="PS51186">
    <property type="entry name" value="GNAT"/>
    <property type="match status" value="1"/>
</dbReference>
<feature type="domain" description="N-acetyltransferase" evidence="3">
    <location>
        <begin position="4"/>
        <end position="158"/>
    </location>
</feature>
<accession>A0A8J3J2Y4</accession>
<reference evidence="4" key="1">
    <citation type="submission" date="2021-01" db="EMBL/GenBank/DDBJ databases">
        <title>Whole genome shotgun sequence of Actinocatenispora rupis NBRC 107355.</title>
        <authorList>
            <person name="Komaki H."/>
            <person name="Tamura T."/>
        </authorList>
    </citation>
    <scope>NUCLEOTIDE SEQUENCE</scope>
    <source>
        <strain evidence="4">NBRC 107355</strain>
    </source>
</reference>
<keyword evidence="1" id="KW-0808">Transferase</keyword>
<evidence type="ECO:0000256" key="1">
    <source>
        <dbReference type="ARBA" id="ARBA00022679"/>
    </source>
</evidence>
<dbReference type="Pfam" id="PF00583">
    <property type="entry name" value="Acetyltransf_1"/>
    <property type="match status" value="1"/>
</dbReference>
<organism evidence="4 5">
    <name type="scientific">Actinocatenispora rupis</name>
    <dbReference type="NCBI Taxonomy" id="519421"/>
    <lineage>
        <taxon>Bacteria</taxon>
        <taxon>Bacillati</taxon>
        <taxon>Actinomycetota</taxon>
        <taxon>Actinomycetes</taxon>
        <taxon>Micromonosporales</taxon>
        <taxon>Micromonosporaceae</taxon>
        <taxon>Actinocatenispora</taxon>
    </lineage>
</organism>
<evidence type="ECO:0000313" key="4">
    <source>
        <dbReference type="EMBL" id="GID09204.1"/>
    </source>
</evidence>
<dbReference type="InterPro" id="IPR016181">
    <property type="entry name" value="Acyl_CoA_acyltransferase"/>
</dbReference>
<dbReference type="Proteomes" id="UP000612808">
    <property type="component" value="Unassembled WGS sequence"/>
</dbReference>
<evidence type="ECO:0000259" key="3">
    <source>
        <dbReference type="PROSITE" id="PS51186"/>
    </source>
</evidence>
<protein>
    <submittedName>
        <fullName evidence="4">N-acetyltransferase</fullName>
    </submittedName>
</protein>
<name>A0A8J3J2Y4_9ACTN</name>
<keyword evidence="5" id="KW-1185">Reference proteome</keyword>
<dbReference type="Gene3D" id="3.40.630.30">
    <property type="match status" value="1"/>
</dbReference>
<dbReference type="InterPro" id="IPR050680">
    <property type="entry name" value="YpeA/RimI_acetyltransf"/>
</dbReference>
<keyword evidence="2" id="KW-0012">Acyltransferase</keyword>
<dbReference type="EMBL" id="BOMB01000001">
    <property type="protein sequence ID" value="GID09204.1"/>
    <property type="molecule type" value="Genomic_DNA"/>
</dbReference>
<dbReference type="PANTHER" id="PTHR43420:SF12">
    <property type="entry name" value="N-ACETYLTRANSFERASE DOMAIN-CONTAINING PROTEIN"/>
    <property type="match status" value="1"/>
</dbReference>
<evidence type="ECO:0000313" key="5">
    <source>
        <dbReference type="Proteomes" id="UP000612808"/>
    </source>
</evidence>
<dbReference type="PANTHER" id="PTHR43420">
    <property type="entry name" value="ACETYLTRANSFERASE"/>
    <property type="match status" value="1"/>
</dbReference>
<dbReference type="InterPro" id="IPR000182">
    <property type="entry name" value="GNAT_dom"/>
</dbReference>
<proteinExistence type="predicted"/>
<dbReference type="CDD" id="cd04301">
    <property type="entry name" value="NAT_SF"/>
    <property type="match status" value="1"/>
</dbReference>
<dbReference type="GO" id="GO:0016747">
    <property type="term" value="F:acyltransferase activity, transferring groups other than amino-acyl groups"/>
    <property type="evidence" value="ECO:0007669"/>
    <property type="project" value="InterPro"/>
</dbReference>
<sequence length="158" mass="17293">MASVRVRAWRSAYRELLPAEYLAGLDPAELVAGWTPLLDEPERATLLVADLPGTGVVGFTNVGPYRQDDGTLDPAYGELRSCYVDPDTWRNGAGSALLHASVDLLRAAAPRPVRLWVVVENDRARRFYERFGFAPDGATGTFDAGDVSLRTVRYVLPA</sequence>
<evidence type="ECO:0000256" key="2">
    <source>
        <dbReference type="ARBA" id="ARBA00023315"/>
    </source>
</evidence>
<dbReference type="AlphaFoldDB" id="A0A8J3J2Y4"/>
<dbReference type="SUPFAM" id="SSF55729">
    <property type="entry name" value="Acyl-CoA N-acyltransferases (Nat)"/>
    <property type="match status" value="1"/>
</dbReference>
<gene>
    <name evidence="4" type="ORF">Aru02nite_00930</name>
</gene>
<comment type="caution">
    <text evidence="4">The sequence shown here is derived from an EMBL/GenBank/DDBJ whole genome shotgun (WGS) entry which is preliminary data.</text>
</comment>